<keyword evidence="1" id="KW-0812">Transmembrane</keyword>
<keyword evidence="1" id="KW-0472">Membrane</keyword>
<protein>
    <submittedName>
        <fullName evidence="2">Uncharacterized protein</fullName>
    </submittedName>
</protein>
<name>X1HQE3_9ZZZZ</name>
<evidence type="ECO:0000313" key="2">
    <source>
        <dbReference type="EMBL" id="GAH59290.1"/>
    </source>
</evidence>
<accession>X1HQE3</accession>
<sequence length="279" mass="31676">HNVWEIYRKEWETAGPEKRTELNKRMSRWQELIKSGLTASQAYFRVTEEESAESLQPVPPEKKRKSGCFGCLGWIIVFTIIVVAINLFSSDTDNPRYVYENGGIHVGADGEPIELINNPDATNPTYGELVDFIVEDATDSKFYTELGGIGSPRVCADFAEEVHNNAEAKGIRVAWVSIALYEEEIGHACNAFETTDKGLVYVDCTGATIGERFRQVLETSPNPMSEDKIAYVEIGKEYGCIDIDYAKSTSYKFYDEYKQKWYERERLLSGYNEEVAQYT</sequence>
<dbReference type="AlphaFoldDB" id="X1HQE3"/>
<organism evidence="2">
    <name type="scientific">marine sediment metagenome</name>
    <dbReference type="NCBI Taxonomy" id="412755"/>
    <lineage>
        <taxon>unclassified sequences</taxon>
        <taxon>metagenomes</taxon>
        <taxon>ecological metagenomes</taxon>
    </lineage>
</organism>
<keyword evidence="1" id="KW-1133">Transmembrane helix</keyword>
<dbReference type="EMBL" id="BARU01022655">
    <property type="protein sequence ID" value="GAH59290.1"/>
    <property type="molecule type" value="Genomic_DNA"/>
</dbReference>
<reference evidence="2" key="1">
    <citation type="journal article" date="2014" name="Front. Microbiol.">
        <title>High frequency of phylogenetically diverse reductive dehalogenase-homologous genes in deep subseafloor sedimentary metagenomes.</title>
        <authorList>
            <person name="Kawai M."/>
            <person name="Futagami T."/>
            <person name="Toyoda A."/>
            <person name="Takaki Y."/>
            <person name="Nishi S."/>
            <person name="Hori S."/>
            <person name="Arai W."/>
            <person name="Tsubouchi T."/>
            <person name="Morono Y."/>
            <person name="Uchiyama I."/>
            <person name="Ito T."/>
            <person name="Fujiyama A."/>
            <person name="Inagaki F."/>
            <person name="Takami H."/>
        </authorList>
    </citation>
    <scope>NUCLEOTIDE SEQUENCE</scope>
    <source>
        <strain evidence="2">Expedition CK06-06</strain>
    </source>
</reference>
<feature type="non-terminal residue" evidence="2">
    <location>
        <position position="1"/>
    </location>
</feature>
<gene>
    <name evidence="2" type="ORF">S03H2_36870</name>
</gene>
<comment type="caution">
    <text evidence="2">The sequence shown here is derived from an EMBL/GenBank/DDBJ whole genome shotgun (WGS) entry which is preliminary data.</text>
</comment>
<feature type="non-terminal residue" evidence="2">
    <location>
        <position position="279"/>
    </location>
</feature>
<feature type="transmembrane region" description="Helical" evidence="1">
    <location>
        <begin position="67"/>
        <end position="88"/>
    </location>
</feature>
<evidence type="ECO:0000256" key="1">
    <source>
        <dbReference type="SAM" id="Phobius"/>
    </source>
</evidence>
<proteinExistence type="predicted"/>